<feature type="transmembrane region" description="Helical" evidence="1">
    <location>
        <begin position="50"/>
        <end position="74"/>
    </location>
</feature>
<evidence type="ECO:0008006" key="4">
    <source>
        <dbReference type="Google" id="ProtNLM"/>
    </source>
</evidence>
<reference evidence="2 3" key="1">
    <citation type="submission" date="2021-05" db="EMBL/GenBank/DDBJ databases">
        <title>Culturable bacteria isolated from Daya Bay.</title>
        <authorList>
            <person name="Zheng W."/>
            <person name="Yu S."/>
            <person name="Huang Y."/>
        </authorList>
    </citation>
    <scope>NUCLEOTIDE SEQUENCE [LARGE SCALE GENOMIC DNA]</scope>
    <source>
        <strain evidence="2 3">DP4N28-5</strain>
    </source>
</reference>
<dbReference type="RefSeq" id="WP_218393422.1">
    <property type="nucleotide sequence ID" value="NZ_JAHUZE010000003.1"/>
</dbReference>
<keyword evidence="1" id="KW-0812">Transmembrane</keyword>
<evidence type="ECO:0000256" key="1">
    <source>
        <dbReference type="SAM" id="Phobius"/>
    </source>
</evidence>
<feature type="transmembrane region" description="Helical" evidence="1">
    <location>
        <begin position="80"/>
        <end position="98"/>
    </location>
</feature>
<feature type="transmembrane region" description="Helical" evidence="1">
    <location>
        <begin position="6"/>
        <end position="29"/>
    </location>
</feature>
<name>A0ABS6T6B4_9RHOB</name>
<gene>
    <name evidence="2" type="ORF">KJP28_14995</name>
</gene>
<keyword evidence="3" id="KW-1185">Reference proteome</keyword>
<comment type="caution">
    <text evidence="2">The sequence shown here is derived from an EMBL/GenBank/DDBJ whole genome shotgun (WGS) entry which is preliminary data.</text>
</comment>
<accession>A0ABS6T6B4</accession>
<protein>
    <recommendedName>
        <fullName evidence="4">DoxX-like family protein</fullName>
    </recommendedName>
</protein>
<organism evidence="2 3">
    <name type="scientific">Maritimibacter dapengensis</name>
    <dbReference type="NCBI Taxonomy" id="2836868"/>
    <lineage>
        <taxon>Bacteria</taxon>
        <taxon>Pseudomonadati</taxon>
        <taxon>Pseudomonadota</taxon>
        <taxon>Alphaproteobacteria</taxon>
        <taxon>Rhodobacterales</taxon>
        <taxon>Roseobacteraceae</taxon>
        <taxon>Maritimibacter</taxon>
    </lineage>
</organism>
<keyword evidence="1" id="KW-1133">Transmembrane helix</keyword>
<sequence>MNWVTIAGVAYLLCAAGVVAFHIAMLFGAPWGNLTMGGRFPGRYTGARKLVSLSQIAIIVALSAMVAGSAGFIGWTPPRWALWLALGISGLSVLANGATPSAPERQIWLPVTLVMFFSVLTVATMG</sequence>
<evidence type="ECO:0000313" key="3">
    <source>
        <dbReference type="Proteomes" id="UP000756530"/>
    </source>
</evidence>
<proteinExistence type="predicted"/>
<keyword evidence="1" id="KW-0472">Membrane</keyword>
<evidence type="ECO:0000313" key="2">
    <source>
        <dbReference type="EMBL" id="MBV7380238.1"/>
    </source>
</evidence>
<dbReference type="EMBL" id="JAHUZE010000003">
    <property type="protein sequence ID" value="MBV7380238.1"/>
    <property type="molecule type" value="Genomic_DNA"/>
</dbReference>
<feature type="transmembrane region" description="Helical" evidence="1">
    <location>
        <begin position="107"/>
        <end position="125"/>
    </location>
</feature>
<dbReference type="Proteomes" id="UP000756530">
    <property type="component" value="Unassembled WGS sequence"/>
</dbReference>